<dbReference type="InterPro" id="IPR001650">
    <property type="entry name" value="Helicase_C-like"/>
</dbReference>
<organism evidence="3 4">
    <name type="scientific">Solemya elarraichensis gill symbiont</name>
    <dbReference type="NCBI Taxonomy" id="1918949"/>
    <lineage>
        <taxon>Bacteria</taxon>
        <taxon>Pseudomonadati</taxon>
        <taxon>Pseudomonadota</taxon>
        <taxon>Gammaproteobacteria</taxon>
        <taxon>sulfur-oxidizing symbionts</taxon>
    </lineage>
</organism>
<feature type="domain" description="Helicase ATP-binding" evidence="1">
    <location>
        <begin position="28"/>
        <end position="182"/>
    </location>
</feature>
<dbReference type="PANTHER" id="PTHR47396">
    <property type="entry name" value="TYPE I RESTRICTION ENZYME ECOKI R PROTEIN"/>
    <property type="match status" value="1"/>
</dbReference>
<dbReference type="GO" id="GO:0005829">
    <property type="term" value="C:cytosol"/>
    <property type="evidence" value="ECO:0007669"/>
    <property type="project" value="TreeGrafter"/>
</dbReference>
<dbReference type="InterPro" id="IPR006935">
    <property type="entry name" value="Helicase/UvrB_N"/>
</dbReference>
<dbReference type="InterPro" id="IPR027417">
    <property type="entry name" value="P-loop_NTPase"/>
</dbReference>
<dbReference type="SUPFAM" id="SSF52540">
    <property type="entry name" value="P-loop containing nucleoside triphosphate hydrolases"/>
    <property type="match status" value="1"/>
</dbReference>
<dbReference type="PANTHER" id="PTHR47396:SF1">
    <property type="entry name" value="ATP-DEPENDENT HELICASE IRC3-RELATED"/>
    <property type="match status" value="1"/>
</dbReference>
<evidence type="ECO:0000259" key="2">
    <source>
        <dbReference type="PROSITE" id="PS51194"/>
    </source>
</evidence>
<evidence type="ECO:0000313" key="3">
    <source>
        <dbReference type="EMBL" id="OOZ36835.1"/>
    </source>
</evidence>
<dbReference type="Proteomes" id="UP000190198">
    <property type="component" value="Unassembled WGS sequence"/>
</dbReference>
<protein>
    <recommendedName>
        <fullName evidence="5">Helicase</fullName>
    </recommendedName>
</protein>
<evidence type="ECO:0000313" key="4">
    <source>
        <dbReference type="Proteomes" id="UP000190198"/>
    </source>
</evidence>
<dbReference type="PROSITE" id="PS51192">
    <property type="entry name" value="HELICASE_ATP_BIND_1"/>
    <property type="match status" value="1"/>
</dbReference>
<dbReference type="OrthoDB" id="9804086at2"/>
<dbReference type="InterPro" id="IPR014001">
    <property type="entry name" value="Helicase_ATP-bd"/>
</dbReference>
<proteinExistence type="predicted"/>
<dbReference type="SMART" id="SM00487">
    <property type="entry name" value="DEXDc"/>
    <property type="match status" value="1"/>
</dbReference>
<sequence length="462" mass="50950">MNDGIFNRGVEMVVLRDYQEDFVQSIRGEFKKGESAVIAVSPTGSGKTLVAARISEMAIGKGKRVMFIAPRRDLIIQTSRVFFQNNIHNTVLMAGYPYRHGMACIIASMYTLHSRVVRRKVMGLPDVDLVMVDECHLSISNESMQIIQMYKDKGANIIGFTATPARADGIGLGSLYDTMVTGPTVESLVMGGWLCESRYFAPTSIDTSSLRTSKSGDYVLSDSEEVMAKDGITGDILDNWKRIANGKSTVIFCVSRKHARHVANEFINDGINTVYVDGDTPAHERANSIKMMTDGSATVLVNVFVATYGLDIPRLEVAVLARPTKSISMYLQSVGRVLRVHPSKPDGAIIIDHVGCVSKHGFATDHIPWSLHSDGDVSSRSSQIKIDNQEDKEIICSSCGYCFKGTRICPLCSHGEILQSEEIPVLEHDLKEIFSGTQHVKKSPVDFMSWLKNNMVTSLTER</sequence>
<keyword evidence="4" id="KW-1185">Reference proteome</keyword>
<dbReference type="InterPro" id="IPR050742">
    <property type="entry name" value="Helicase_Restrict-Modif_Enz"/>
</dbReference>
<evidence type="ECO:0008006" key="5">
    <source>
        <dbReference type="Google" id="ProtNLM"/>
    </source>
</evidence>
<dbReference type="PROSITE" id="PS51194">
    <property type="entry name" value="HELICASE_CTER"/>
    <property type="match status" value="1"/>
</dbReference>
<dbReference type="Pfam" id="PF04851">
    <property type="entry name" value="ResIII"/>
    <property type="match status" value="1"/>
</dbReference>
<dbReference type="Pfam" id="PF00271">
    <property type="entry name" value="Helicase_C"/>
    <property type="match status" value="1"/>
</dbReference>
<gene>
    <name evidence="3" type="ORF">BOW52_10530</name>
</gene>
<accession>A0A1T2KVG5</accession>
<reference evidence="3 4" key="1">
    <citation type="submission" date="2016-11" db="EMBL/GenBank/DDBJ databases">
        <title>Mixed transmission modes and dynamic genome evolution in an obligate animal-bacterial symbiosis.</title>
        <authorList>
            <person name="Russell S.L."/>
            <person name="Corbett-Detig R.B."/>
            <person name="Cavanaugh C.M."/>
        </authorList>
    </citation>
    <scope>NUCLEOTIDE SEQUENCE [LARGE SCALE GENOMIC DNA]</scope>
    <source>
        <strain evidence="3">Sp-SM6</strain>
    </source>
</reference>
<dbReference type="Gene3D" id="3.40.50.300">
    <property type="entry name" value="P-loop containing nucleotide triphosphate hydrolases"/>
    <property type="match status" value="2"/>
</dbReference>
<dbReference type="GO" id="GO:0005524">
    <property type="term" value="F:ATP binding"/>
    <property type="evidence" value="ECO:0007669"/>
    <property type="project" value="InterPro"/>
</dbReference>
<feature type="domain" description="Helicase C-terminal" evidence="2">
    <location>
        <begin position="235"/>
        <end position="375"/>
    </location>
</feature>
<dbReference type="GO" id="GO:0003677">
    <property type="term" value="F:DNA binding"/>
    <property type="evidence" value="ECO:0007669"/>
    <property type="project" value="InterPro"/>
</dbReference>
<name>A0A1T2KVG5_9GAMM</name>
<dbReference type="AlphaFoldDB" id="A0A1T2KVG5"/>
<dbReference type="GO" id="GO:0016787">
    <property type="term" value="F:hydrolase activity"/>
    <property type="evidence" value="ECO:0007669"/>
    <property type="project" value="InterPro"/>
</dbReference>
<comment type="caution">
    <text evidence="3">The sequence shown here is derived from an EMBL/GenBank/DDBJ whole genome shotgun (WGS) entry which is preliminary data.</text>
</comment>
<dbReference type="EMBL" id="MPRK01000305">
    <property type="protein sequence ID" value="OOZ36835.1"/>
    <property type="molecule type" value="Genomic_DNA"/>
</dbReference>
<evidence type="ECO:0000259" key="1">
    <source>
        <dbReference type="PROSITE" id="PS51192"/>
    </source>
</evidence>
<dbReference type="SMART" id="SM00490">
    <property type="entry name" value="HELICc"/>
    <property type="match status" value="1"/>
</dbReference>